<keyword evidence="6" id="KW-0229">DNA integration</keyword>
<proteinExistence type="predicted"/>
<keyword evidence="10" id="KW-0175">Coiled coil</keyword>
<evidence type="ECO:0000256" key="10">
    <source>
        <dbReference type="SAM" id="Coils"/>
    </source>
</evidence>
<keyword evidence="8" id="KW-0548">Nucleotidyltransferase</keyword>
<dbReference type="GO" id="GO:0004519">
    <property type="term" value="F:endonuclease activity"/>
    <property type="evidence" value="ECO:0007669"/>
    <property type="project" value="UniProtKB-KW"/>
</dbReference>
<evidence type="ECO:0000256" key="1">
    <source>
        <dbReference type="ARBA" id="ARBA00022722"/>
    </source>
</evidence>
<keyword evidence="2" id="KW-0479">Metal-binding</keyword>
<reference evidence="12 13" key="1">
    <citation type="journal article" date="2024" name="BMC Genomics">
        <title>De novo assembly and annotation of Popillia japonica's genome with initial clues to its potential as an invasive pest.</title>
        <authorList>
            <person name="Cucini C."/>
            <person name="Boschi S."/>
            <person name="Funari R."/>
            <person name="Cardaioli E."/>
            <person name="Iannotti N."/>
            <person name="Marturano G."/>
            <person name="Paoli F."/>
            <person name="Bruttini M."/>
            <person name="Carapelli A."/>
            <person name="Frati F."/>
            <person name="Nardi F."/>
        </authorList>
    </citation>
    <scope>NUCLEOTIDE SEQUENCE [LARGE SCALE GENOMIC DNA]</scope>
    <source>
        <strain evidence="12">DMR45628</strain>
    </source>
</reference>
<keyword evidence="8" id="KW-0239">DNA-directed DNA polymerase</keyword>
<dbReference type="GO" id="GO:0003887">
    <property type="term" value="F:DNA-directed DNA polymerase activity"/>
    <property type="evidence" value="ECO:0007669"/>
    <property type="project" value="UniProtKB-KW"/>
</dbReference>
<dbReference type="GO" id="GO:0006310">
    <property type="term" value="P:DNA recombination"/>
    <property type="evidence" value="ECO:0007669"/>
    <property type="project" value="UniProtKB-KW"/>
</dbReference>
<dbReference type="GO" id="GO:0046872">
    <property type="term" value="F:metal ion binding"/>
    <property type="evidence" value="ECO:0007669"/>
    <property type="project" value="UniProtKB-KW"/>
</dbReference>
<evidence type="ECO:0000256" key="6">
    <source>
        <dbReference type="ARBA" id="ARBA00022908"/>
    </source>
</evidence>
<dbReference type="PANTHER" id="PTHR42648:SF11">
    <property type="entry name" value="TRANSPOSON TY4-P GAG-POL POLYPROTEIN"/>
    <property type="match status" value="1"/>
</dbReference>
<evidence type="ECO:0000256" key="3">
    <source>
        <dbReference type="ARBA" id="ARBA00022759"/>
    </source>
</evidence>
<evidence type="ECO:0000256" key="5">
    <source>
        <dbReference type="ARBA" id="ARBA00022842"/>
    </source>
</evidence>
<keyword evidence="8" id="KW-0808">Transferase</keyword>
<dbReference type="AlphaFoldDB" id="A0AAW1LVQ9"/>
<evidence type="ECO:0000256" key="7">
    <source>
        <dbReference type="ARBA" id="ARBA00022918"/>
    </source>
</evidence>
<dbReference type="Pfam" id="PF25597">
    <property type="entry name" value="SH3_retrovirus"/>
    <property type="match status" value="1"/>
</dbReference>
<evidence type="ECO:0000256" key="9">
    <source>
        <dbReference type="ARBA" id="ARBA00023172"/>
    </source>
</evidence>
<sequence>MLKGYVICWCLRAQGLLEVKGLWKAIELGLDDDITKWSWCLRAQGLLEVKGLWKAIELGLDDDITKWSSQDKEIDHKTKNLRVENDDLTLSKLKSKLLEEERRIRGSNEEKIQAETKAYAAKSTKYFKWKPQRGSDEKKPNRESKSYENLRCYRCLEFGENPHWQILYCKGDNKQKEPDGQPKIAFQAMMRVNSEAYLTNDPYFKTDRNLKLDFWAEAIMTACYIRNRCPQQKPLPPTGANEGVAPIARWKNGANTIDYRVFGCKAWAANKFRLSKSRWKNGANTIDYRVFGCKAWAANKFRLSKLSPKGMPCIFIGFDENVKAYRFYDDAKDTFFISRDVKFAEDVFPMRQQDRFYDDAKDTFFISRDVKFAEDVFPMRQQEDC</sequence>
<dbReference type="Proteomes" id="UP001458880">
    <property type="component" value="Unassembled WGS sequence"/>
</dbReference>
<dbReference type="GO" id="GO:0003964">
    <property type="term" value="F:RNA-directed DNA polymerase activity"/>
    <property type="evidence" value="ECO:0007669"/>
    <property type="project" value="UniProtKB-KW"/>
</dbReference>
<dbReference type="GO" id="GO:0016787">
    <property type="term" value="F:hydrolase activity"/>
    <property type="evidence" value="ECO:0007669"/>
    <property type="project" value="UniProtKB-KW"/>
</dbReference>
<keyword evidence="3" id="KW-0255">Endonuclease</keyword>
<comment type="caution">
    <text evidence="12">The sequence shown here is derived from an EMBL/GenBank/DDBJ whole genome shotgun (WGS) entry which is preliminary data.</text>
</comment>
<dbReference type="EMBL" id="JASPKY010000076">
    <property type="protein sequence ID" value="KAK9739299.1"/>
    <property type="molecule type" value="Genomic_DNA"/>
</dbReference>
<name>A0AAW1LVQ9_POPJA</name>
<keyword evidence="9" id="KW-0233">DNA recombination</keyword>
<evidence type="ECO:0000256" key="8">
    <source>
        <dbReference type="ARBA" id="ARBA00022932"/>
    </source>
</evidence>
<evidence type="ECO:0000313" key="12">
    <source>
        <dbReference type="EMBL" id="KAK9739299.1"/>
    </source>
</evidence>
<keyword evidence="1" id="KW-0540">Nuclease</keyword>
<accession>A0AAW1LVQ9</accession>
<organism evidence="12 13">
    <name type="scientific">Popillia japonica</name>
    <name type="common">Japanese beetle</name>
    <dbReference type="NCBI Taxonomy" id="7064"/>
    <lineage>
        <taxon>Eukaryota</taxon>
        <taxon>Metazoa</taxon>
        <taxon>Ecdysozoa</taxon>
        <taxon>Arthropoda</taxon>
        <taxon>Hexapoda</taxon>
        <taxon>Insecta</taxon>
        <taxon>Pterygota</taxon>
        <taxon>Neoptera</taxon>
        <taxon>Endopterygota</taxon>
        <taxon>Coleoptera</taxon>
        <taxon>Polyphaga</taxon>
        <taxon>Scarabaeiformia</taxon>
        <taxon>Scarabaeidae</taxon>
        <taxon>Rutelinae</taxon>
        <taxon>Popillia</taxon>
    </lineage>
</organism>
<dbReference type="PANTHER" id="PTHR42648">
    <property type="entry name" value="TRANSPOSASE, PUTATIVE-RELATED"/>
    <property type="match status" value="1"/>
</dbReference>
<feature type="coiled-coil region" evidence="10">
    <location>
        <begin position="90"/>
        <end position="117"/>
    </location>
</feature>
<keyword evidence="13" id="KW-1185">Reference proteome</keyword>
<feature type="domain" description="Retroviral polymerase SH3-like" evidence="11">
    <location>
        <begin position="293"/>
        <end position="353"/>
    </location>
</feature>
<evidence type="ECO:0000256" key="4">
    <source>
        <dbReference type="ARBA" id="ARBA00022801"/>
    </source>
</evidence>
<protein>
    <recommendedName>
        <fullName evidence="11">Retroviral polymerase SH3-like domain-containing protein</fullName>
    </recommendedName>
</protein>
<evidence type="ECO:0000259" key="11">
    <source>
        <dbReference type="Pfam" id="PF25597"/>
    </source>
</evidence>
<dbReference type="InterPro" id="IPR039537">
    <property type="entry name" value="Retrotran_Ty1/copia-like"/>
</dbReference>
<keyword evidence="4" id="KW-0378">Hydrolase</keyword>
<dbReference type="GO" id="GO:0015074">
    <property type="term" value="P:DNA integration"/>
    <property type="evidence" value="ECO:0007669"/>
    <property type="project" value="UniProtKB-KW"/>
</dbReference>
<gene>
    <name evidence="12" type="ORF">QE152_g9065</name>
</gene>
<evidence type="ECO:0000256" key="2">
    <source>
        <dbReference type="ARBA" id="ARBA00022723"/>
    </source>
</evidence>
<dbReference type="InterPro" id="IPR057670">
    <property type="entry name" value="SH3_retrovirus"/>
</dbReference>
<keyword evidence="7" id="KW-0695">RNA-directed DNA polymerase</keyword>
<keyword evidence="5" id="KW-0460">Magnesium</keyword>
<evidence type="ECO:0000313" key="13">
    <source>
        <dbReference type="Proteomes" id="UP001458880"/>
    </source>
</evidence>